<evidence type="ECO:0000256" key="6">
    <source>
        <dbReference type="ARBA" id="ARBA00023136"/>
    </source>
</evidence>
<feature type="transmembrane region" description="Helical" evidence="7">
    <location>
        <begin position="191"/>
        <end position="208"/>
    </location>
</feature>
<organism evidence="8 9">
    <name type="scientific">Halomarina ordinaria</name>
    <dbReference type="NCBI Taxonomy" id="3033939"/>
    <lineage>
        <taxon>Archaea</taxon>
        <taxon>Methanobacteriati</taxon>
        <taxon>Methanobacteriota</taxon>
        <taxon>Stenosarchaea group</taxon>
        <taxon>Halobacteria</taxon>
        <taxon>Halobacteriales</taxon>
        <taxon>Natronomonadaceae</taxon>
        <taxon>Halomarina</taxon>
    </lineage>
</organism>
<evidence type="ECO:0000313" key="9">
    <source>
        <dbReference type="Proteomes" id="UP001596406"/>
    </source>
</evidence>
<proteinExistence type="predicted"/>
<evidence type="ECO:0000256" key="1">
    <source>
        <dbReference type="ARBA" id="ARBA00004141"/>
    </source>
</evidence>
<feature type="transmembrane region" description="Helical" evidence="7">
    <location>
        <begin position="93"/>
        <end position="119"/>
    </location>
</feature>
<dbReference type="Proteomes" id="UP001596406">
    <property type="component" value="Unassembled WGS sequence"/>
</dbReference>
<feature type="transmembrane region" description="Helical" evidence="7">
    <location>
        <begin position="126"/>
        <end position="147"/>
    </location>
</feature>
<keyword evidence="9" id="KW-1185">Reference proteome</keyword>
<dbReference type="Pfam" id="PF03547">
    <property type="entry name" value="Mem_trans"/>
    <property type="match status" value="2"/>
</dbReference>
<evidence type="ECO:0000256" key="4">
    <source>
        <dbReference type="ARBA" id="ARBA00022692"/>
    </source>
</evidence>
<dbReference type="AlphaFoldDB" id="A0ABD5UB42"/>
<keyword evidence="6 7" id="KW-0472">Membrane</keyword>
<comment type="subcellular location">
    <subcellularLocation>
        <location evidence="1">Membrane</location>
        <topology evidence="1">Multi-pass membrane protein</topology>
    </subcellularLocation>
</comment>
<evidence type="ECO:0000313" key="8">
    <source>
        <dbReference type="EMBL" id="MFC6837780.1"/>
    </source>
</evidence>
<name>A0ABD5UB42_9EURY</name>
<dbReference type="PANTHER" id="PTHR36838">
    <property type="entry name" value="AUXIN EFFLUX CARRIER FAMILY PROTEIN"/>
    <property type="match status" value="1"/>
</dbReference>
<feature type="transmembrane region" description="Helical" evidence="7">
    <location>
        <begin position="287"/>
        <end position="310"/>
    </location>
</feature>
<dbReference type="EMBL" id="JBHSXM010000001">
    <property type="protein sequence ID" value="MFC6837780.1"/>
    <property type="molecule type" value="Genomic_DNA"/>
</dbReference>
<keyword evidence="3" id="KW-1003">Cell membrane</keyword>
<feature type="transmembrane region" description="Helical" evidence="7">
    <location>
        <begin position="65"/>
        <end position="87"/>
    </location>
</feature>
<feature type="transmembrane region" description="Helical" evidence="7">
    <location>
        <begin position="228"/>
        <end position="248"/>
    </location>
</feature>
<evidence type="ECO:0000256" key="5">
    <source>
        <dbReference type="ARBA" id="ARBA00022989"/>
    </source>
</evidence>
<gene>
    <name evidence="8" type="ORF">ACFQHK_14895</name>
</gene>
<dbReference type="RefSeq" id="WP_304449442.1">
    <property type="nucleotide sequence ID" value="NZ_JARRAH010000001.1"/>
</dbReference>
<accession>A0ABD5UB42</accession>
<evidence type="ECO:0000256" key="3">
    <source>
        <dbReference type="ARBA" id="ARBA00022475"/>
    </source>
</evidence>
<keyword evidence="5 7" id="KW-1133">Transmembrane helix</keyword>
<dbReference type="InterPro" id="IPR004776">
    <property type="entry name" value="Mem_transp_PIN-like"/>
</dbReference>
<feature type="transmembrane region" description="Helical" evidence="7">
    <location>
        <begin position="35"/>
        <end position="53"/>
    </location>
</feature>
<sequence length="316" mass="32293">MSFVSIFTTAIAPIIAIGAVGYALGRAKGLDTGPLNTVTVYVFAPALVFHSLATTTLDGETILKLSVGVTVFVLLMLGIAAVVGRYATDGEPLFGAFLLTCAFANCGNFGIPLSTFAFGEVGRSTAVLYTAVQNVVMYTVGVFIAARSGGNDPTEGVKHVFAIPLVYAVVAAIGLRWLGVLPPADSSAMETLRLVGDSAIPLMLLMLGSELTGTDVRTAVGSVGAVNVLKLLVAPVVAVGVVLLLAPANQTAARVFVLECATPVAVTPLILLLEFGPETDGLSGAEFVSATVLTSTLLSIPTLTALIVLLQSGALV</sequence>
<keyword evidence="4 7" id="KW-0812">Transmembrane</keyword>
<feature type="transmembrane region" description="Helical" evidence="7">
    <location>
        <begin position="159"/>
        <end position="179"/>
    </location>
</feature>
<comment type="caution">
    <text evidence="8">The sequence shown here is derived from an EMBL/GenBank/DDBJ whole genome shotgun (WGS) entry which is preliminary data.</text>
</comment>
<evidence type="ECO:0000256" key="7">
    <source>
        <dbReference type="SAM" id="Phobius"/>
    </source>
</evidence>
<dbReference type="PANTHER" id="PTHR36838:SF1">
    <property type="entry name" value="SLR1864 PROTEIN"/>
    <property type="match status" value="1"/>
</dbReference>
<reference evidence="8 9" key="1">
    <citation type="journal article" date="2019" name="Int. J. Syst. Evol. Microbiol.">
        <title>The Global Catalogue of Microorganisms (GCM) 10K type strain sequencing project: providing services to taxonomists for standard genome sequencing and annotation.</title>
        <authorList>
            <consortium name="The Broad Institute Genomics Platform"/>
            <consortium name="The Broad Institute Genome Sequencing Center for Infectious Disease"/>
            <person name="Wu L."/>
            <person name="Ma J."/>
        </authorList>
    </citation>
    <scope>NUCLEOTIDE SEQUENCE [LARGE SCALE GENOMIC DNA]</scope>
    <source>
        <strain evidence="8 9">PSRA2</strain>
    </source>
</reference>
<evidence type="ECO:0000256" key="2">
    <source>
        <dbReference type="ARBA" id="ARBA00022448"/>
    </source>
</evidence>
<dbReference type="GO" id="GO:0016020">
    <property type="term" value="C:membrane"/>
    <property type="evidence" value="ECO:0007669"/>
    <property type="project" value="UniProtKB-SubCell"/>
</dbReference>
<keyword evidence="2" id="KW-0813">Transport</keyword>
<protein>
    <submittedName>
        <fullName evidence="8">AEC family transporter</fullName>
    </submittedName>
</protein>
<feature type="transmembrane region" description="Helical" evidence="7">
    <location>
        <begin position="255"/>
        <end position="275"/>
    </location>
</feature>